<organism evidence="9 10">
    <name type="scientific">Turnera subulata</name>
    <dbReference type="NCBI Taxonomy" id="218843"/>
    <lineage>
        <taxon>Eukaryota</taxon>
        <taxon>Viridiplantae</taxon>
        <taxon>Streptophyta</taxon>
        <taxon>Embryophyta</taxon>
        <taxon>Tracheophyta</taxon>
        <taxon>Spermatophyta</taxon>
        <taxon>Magnoliopsida</taxon>
        <taxon>eudicotyledons</taxon>
        <taxon>Gunneridae</taxon>
        <taxon>Pentapetalae</taxon>
        <taxon>rosids</taxon>
        <taxon>fabids</taxon>
        <taxon>Malpighiales</taxon>
        <taxon>Passifloraceae</taxon>
        <taxon>Turnera</taxon>
    </lineage>
</organism>
<dbReference type="OrthoDB" id="5835829at2759"/>
<proteinExistence type="inferred from homology"/>
<dbReference type="PANTHER" id="PTHR11926:SF1498">
    <property type="entry name" value="GLYCOSYLTRANSFERASE"/>
    <property type="match status" value="1"/>
</dbReference>
<gene>
    <name evidence="9" type="ORF">Tsubulata_024132</name>
</gene>
<dbReference type="InterPro" id="IPR002213">
    <property type="entry name" value="UDP_glucos_trans"/>
</dbReference>
<reference evidence="9" key="2">
    <citation type="journal article" date="2023" name="Plants (Basel)">
        <title>Annotation of the Turnera subulata (Passifloraceae) Draft Genome Reveals the S-Locus Evolved after the Divergence of Turneroideae from Passifloroideae in a Stepwise Manner.</title>
        <authorList>
            <person name="Henning P.M."/>
            <person name="Roalson E.H."/>
            <person name="Mir W."/>
            <person name="McCubbin A.G."/>
            <person name="Shore J.S."/>
        </authorList>
    </citation>
    <scope>NUCLEOTIDE SEQUENCE</scope>
    <source>
        <strain evidence="9">F60SS</strain>
    </source>
</reference>
<dbReference type="SUPFAM" id="SSF53756">
    <property type="entry name" value="UDP-Glycosyltransferase/glycogen phosphorylase"/>
    <property type="match status" value="3"/>
</dbReference>
<evidence type="ECO:0000313" key="10">
    <source>
        <dbReference type="Proteomes" id="UP001141552"/>
    </source>
</evidence>
<evidence type="ECO:0000256" key="6">
    <source>
        <dbReference type="ARBA" id="ARBA00056778"/>
    </source>
</evidence>
<evidence type="ECO:0000256" key="7">
    <source>
        <dbReference type="ARBA" id="ARBA00066524"/>
    </source>
</evidence>
<comment type="similarity">
    <text evidence="1">Belongs to the UDP-glycosyltransferase family.</text>
</comment>
<accession>A0A9Q0FRC4</accession>
<evidence type="ECO:0000256" key="8">
    <source>
        <dbReference type="SAM" id="MobiDB-lite"/>
    </source>
</evidence>
<comment type="function">
    <text evidence="6">UDP-glucosyltransferase catalyzing in planta synthesis of cyanogenic glucosides. Able to glucosylate acetone cyanohydrin and 2-hydroxy-2-methylbutyronitrile, forming linamarin and lotaustralin. Also accepts, to some extent, a wide range of potential acceptor substrates, including simple alcohols, flavonoids, isoflavonoids and other hydroxynitriles such as p-hydroxymandelonitrile, mandelonitrile, (E)-4-hydroxy-2-methylbut-2-enenitrile and (E)- 2-(hydroxymethyl)but-2-enenitrile.</text>
</comment>
<dbReference type="EMBL" id="JAKUCV010004140">
    <property type="protein sequence ID" value="KAJ4836374.1"/>
    <property type="molecule type" value="Genomic_DNA"/>
</dbReference>
<keyword evidence="2" id="KW-0328">Glycosyltransferase</keyword>
<evidence type="ECO:0000313" key="9">
    <source>
        <dbReference type="EMBL" id="KAJ4836374.1"/>
    </source>
</evidence>
<reference evidence="9" key="1">
    <citation type="submission" date="2022-02" db="EMBL/GenBank/DDBJ databases">
        <authorList>
            <person name="Henning P.M."/>
            <person name="McCubbin A.G."/>
            <person name="Shore J.S."/>
        </authorList>
    </citation>
    <scope>NUCLEOTIDE SEQUENCE</scope>
    <source>
        <strain evidence="9">F60SS</strain>
        <tissue evidence="9">Leaves</tissue>
    </source>
</reference>
<name>A0A9Q0FRC4_9ROSI</name>
<dbReference type="GO" id="GO:0006952">
    <property type="term" value="P:defense response"/>
    <property type="evidence" value="ECO:0007669"/>
    <property type="project" value="UniProtKB-KW"/>
</dbReference>
<sequence>LSLTQTQTQRLEMGSSPQAKKPHAVCIPYPAQGHINPMLQLAKVLHFKGFHITFVNTEYNHRRLLRSRGPAFLHSLSDFRFEAIPDGLPQTEDADATQDVPSISDSTSKNCLAPFLDLLRRLNDSSSSDVPPVTCVVCDGAMSFSLDAAEELGVPAVFFWTPSGCAVSCYTQYHRLIEKGITPMQDASYLTDGYLETVIDWIPGIEAIRLKDLPSFIRTTDPNDIMLFFVANEMKRSRRASAVILNTFNTFEQDVLDGLSNIFPRVYSVGPLQLLVEQITDDRLRNIRTNLWKEQSDCIKWLDSKEPNSVVYVNFGSITVLTASQLTEFAWGLANSKRYFLWIIRPDLVGKEEIVLPPEFLDETKDRAMVAGWCPQEQVLKHPSIGGFISHMGWNSTLESVAAGVPLLCWPFFADQQTNCWFACNKWGIGMEINEVKRDEVEKLVRELMEGAKGKDMKRKAMEWKARAEEATKPGGCSYQNVEKLVEEMGSSPQAKKPHAVCIPYPAQGHINPMLQLAKVLHFKGFHITFVNTEYNHRRLLKSRGPAFLHSLSDFRFEAIPDGLPQTEDADVTQDVPSISDSTSKNCLAPFLNLLHRLNDSSSSDVPLVTCVVSDGSMSFTLDAAEELGIPAVFFWTPSGCAVSCYTQYHLLIEKGITPMQDWIPGIEAIRLKDLPSFIRTTDPNDIMLFFVANEMKRTRRASAVILNTFNSFEQDVLDGLSSIFPRVYGVGPLHLLVEQIIDDRLTSISTNLWEEQSDCIKWLDSKEPNSVVYVNFGSITVLTASQLTEFAWGLANSKRSFLWIVRPDLVGKEEIVLPPEFHAETKDRAMVTGWCPQEQVLKHPSVGGFISHMGWNSTLESVAAGVPLLCWPFFADQQTNSWFACNKWGIGMEINDAKRVEVEKHVRELMEGAKGKRMKRKAMEWKARAEEATKPGGCSYQNVEKLVEEGHINPMLQLAKVLHLKGFHITFVNTEYNHMRLLKSRGPAFLHSLSDFRFESIPDGLPLTEDADATQDVPSLSDSTSKNCLAPFLNLLHRLNDSSSSDVPPVTCVLSDGAMSFTLDAAEELGVPAAFFWTSSGCAVLCYTQYHRLIEKGIIPMKDASFLTDGYLETVIDWIPGIKGIRLKDLPSFIRTTDPNDIMLFFIVNEIKRTRRAAALILNTFDPFEHDVLDAFSSMFPRVYGVGPLHLLVEQITDDRLRNISTNLWEEQSDCITWLDSKEVNSVVYVNFGSITVLTPTQLTEFAWGLANTNKSFLWIIRPDLVGKGETKDRGMVTGWCPQEDVLKHPSIGGFISHMGWNSTLESVAAGVPLLCWPFFADQQTNCWFACNKWGIGMEINEVKRDEVEKLVRELMEGAKGKEMKRKAMEWKARAKEATKPGGCSYQNVERLIEEVLLAKP</sequence>
<keyword evidence="4" id="KW-0611">Plant defense</keyword>
<evidence type="ECO:0000256" key="5">
    <source>
        <dbReference type="ARBA" id="ARBA00052877"/>
    </source>
</evidence>
<feature type="region of interest" description="Disordered" evidence="8">
    <location>
        <begin position="1"/>
        <end position="21"/>
    </location>
</feature>
<dbReference type="CDD" id="cd03784">
    <property type="entry name" value="GT1_Gtf-like"/>
    <property type="match status" value="3"/>
</dbReference>
<evidence type="ECO:0000256" key="4">
    <source>
        <dbReference type="ARBA" id="ARBA00022821"/>
    </source>
</evidence>
<comment type="caution">
    <text evidence="9">The sequence shown here is derived from an EMBL/GenBank/DDBJ whole genome shotgun (WGS) entry which is preliminary data.</text>
</comment>
<evidence type="ECO:0000256" key="2">
    <source>
        <dbReference type="ARBA" id="ARBA00022676"/>
    </source>
</evidence>
<dbReference type="GO" id="GO:0080043">
    <property type="term" value="F:quercetin 3-O-glucosyltransferase activity"/>
    <property type="evidence" value="ECO:0007669"/>
    <property type="project" value="TreeGrafter"/>
</dbReference>
<evidence type="ECO:0000256" key="1">
    <source>
        <dbReference type="ARBA" id="ARBA00009995"/>
    </source>
</evidence>
<protein>
    <recommendedName>
        <fullName evidence="7">linamarin synthase</fullName>
        <ecNumber evidence="7">2.4.1.63</ecNumber>
    </recommendedName>
</protein>
<evidence type="ECO:0000256" key="3">
    <source>
        <dbReference type="ARBA" id="ARBA00022679"/>
    </source>
</evidence>
<dbReference type="Gene3D" id="3.40.50.2000">
    <property type="entry name" value="Glycogen Phosphorylase B"/>
    <property type="match status" value="6"/>
</dbReference>
<dbReference type="PANTHER" id="PTHR11926">
    <property type="entry name" value="GLUCOSYL/GLUCURONOSYL TRANSFERASES"/>
    <property type="match status" value="1"/>
</dbReference>
<dbReference type="GO" id="GO:0050057">
    <property type="term" value="F:linamarin synthase activity"/>
    <property type="evidence" value="ECO:0007669"/>
    <property type="project" value="UniProtKB-EC"/>
</dbReference>
<feature type="non-terminal residue" evidence="9">
    <location>
        <position position="1"/>
    </location>
</feature>
<dbReference type="FunFam" id="3.40.50.2000:FF:000027">
    <property type="entry name" value="Glycosyltransferase"/>
    <property type="match status" value="3"/>
</dbReference>
<dbReference type="GO" id="GO:0080044">
    <property type="term" value="F:quercetin 7-O-glucosyltransferase activity"/>
    <property type="evidence" value="ECO:0007669"/>
    <property type="project" value="TreeGrafter"/>
</dbReference>
<dbReference type="FunFam" id="3.40.50.2000:FF:000055">
    <property type="entry name" value="Glycosyltransferase"/>
    <property type="match status" value="3"/>
</dbReference>
<dbReference type="Pfam" id="PF00201">
    <property type="entry name" value="UDPGT"/>
    <property type="match status" value="3"/>
</dbReference>
<dbReference type="Proteomes" id="UP001141552">
    <property type="component" value="Unassembled WGS sequence"/>
</dbReference>
<keyword evidence="3" id="KW-0808">Transferase</keyword>
<dbReference type="EC" id="2.4.1.63" evidence="7"/>
<comment type="catalytic activity">
    <reaction evidence="5">
        <text>2-hydroxy-2-methylpropanenitrile + UDP-alpha-D-glucose = linamarin + UDP + H(+)</text>
        <dbReference type="Rhea" id="RHEA:20009"/>
        <dbReference type="ChEBI" id="CHEBI:15348"/>
        <dbReference type="ChEBI" id="CHEBI:15378"/>
        <dbReference type="ChEBI" id="CHEBI:16441"/>
        <dbReference type="ChEBI" id="CHEBI:58223"/>
        <dbReference type="ChEBI" id="CHEBI:58885"/>
        <dbReference type="EC" id="2.4.1.63"/>
    </reaction>
</comment>
<keyword evidence="10" id="KW-1185">Reference proteome</keyword>
<feature type="compositionally biased region" description="Polar residues" evidence="8">
    <location>
        <begin position="1"/>
        <end position="18"/>
    </location>
</feature>